<feature type="transmembrane region" description="Helical" evidence="9">
    <location>
        <begin position="438"/>
        <end position="458"/>
    </location>
</feature>
<accession>A0AAW0WJE9</accession>
<comment type="subcellular location">
    <subcellularLocation>
        <location evidence="1">Cell membrane</location>
        <topology evidence="1">Multi-pass membrane protein</topology>
    </subcellularLocation>
</comment>
<feature type="compositionally biased region" description="Polar residues" evidence="8">
    <location>
        <begin position="1"/>
        <end position="14"/>
    </location>
</feature>
<dbReference type="PANTHER" id="PTHR10796:SF92">
    <property type="entry name" value="PATCHED-RELATED, ISOFORM A"/>
    <property type="match status" value="1"/>
</dbReference>
<evidence type="ECO:0000256" key="4">
    <source>
        <dbReference type="ARBA" id="ARBA00022692"/>
    </source>
</evidence>
<keyword evidence="12" id="KW-1185">Reference proteome</keyword>
<feature type="transmembrane region" description="Helical" evidence="9">
    <location>
        <begin position="824"/>
        <end position="849"/>
    </location>
</feature>
<feature type="transmembrane region" description="Helical" evidence="9">
    <location>
        <begin position="400"/>
        <end position="418"/>
    </location>
</feature>
<gene>
    <name evidence="11" type="ORF">OTU49_006990</name>
</gene>
<feature type="transmembrane region" description="Helical" evidence="9">
    <location>
        <begin position="861"/>
        <end position="892"/>
    </location>
</feature>
<feature type="domain" description="SSD" evidence="10">
    <location>
        <begin position="335"/>
        <end position="492"/>
    </location>
</feature>
<keyword evidence="3" id="KW-1003">Cell membrane</keyword>
<evidence type="ECO:0000256" key="7">
    <source>
        <dbReference type="ARBA" id="ARBA00023180"/>
    </source>
</evidence>
<sequence length="1155" mass="129401">MRRDSTTLPGNVLQQHDDPEQPTPHPRTFIQTPVSNGCEERSEAGPAFPCTSCLRGAACTQCTHKLNNIMGCFLKKFDNFLNRSFYKLGFTIANHYGYFIIVPVFLSAILATGFQRIKYEDDPEYLFSPTTGFARNERAIIEENFFLNFSSDFHPSRITRTGRFARLIITAKDEGTLLRAHVWDDMIKLNQLVHSVSVDLENDRHVRYDDLCAIWDSKCYENNVLGLQDFMPRIENGTFNLTYPLMLNPTTFETYVFPHFFGGTVLTNDSMVVSVKALSIFYWLKTNTAKQDADASLWEEALLKEMDNRDFGSISVARFVSRTLETELENNTNSVVPFIGVTLTIMILFSVCSVMMGDWVRTKPWLGFLGVISANLACAASFGFLIYLGVEFIGINMASPFLMLGIGIDDTFVMLAAWRRTRLQDSVQERMAHTFAEAAVSITITSLTDMISFFVGAITPFPCVQIFCLYTGTAVLVTYAWHITFFGGCLALAGFMEKEQRHGITCRKIKPLSEAVDDGCCYRTFCTGGISEADPWNPIDNKPHAFMVFFRDYVARFLNIPAIKALVIMVFLMYLMVACWGCTMVKEGLERRRLSRDDSYSVHFYDSEDKYFREYPYRIQVAITGDVTYSDPETQKELMALHKKFEGLSYSGGALYTESWLRAWLGFLERNQEYLDINITSEADFCAHLKELYLSGPANPFAQDVKFNENSTRIIASRFIVQTYKILDANADKDMMEAFRKVASDSKFNVTVFNPFFIYFDQYVLVRTTSIQAICLAAGIMMVVSLIFIPNPLCSLWVAFSIVSIEIGVVGYMTLWGVNLDSISMINLIMCIGFSVDFSAHISYAYLAAKVDTPDERVQECLYALGVPIIQGGLSTILGITALILAPSYIFITFFKTVFLVIFFGALHGILLLPVLLSLMGPGSCSKKKPTKHQPPSKTNGHPFFVHGQEISPTGHIDPNSLKIPRPHSVPAAHNGAAPSQVGPVALSRSGAFLASGANAMLASSKEDGNCLEKDLGLGTSGEESSESSLSKGVITRRSGSDIANGTGGRHGLPILEVYSNNGYISDDLEAEERRGKEHRLDRYGEWEDPRRSYHEQRSSAKYSSDHRHGSSRALDQEQPRHSSSRERNVHRSGSSVAHGQRTSSEPRGRYRDHK</sequence>
<evidence type="ECO:0000256" key="3">
    <source>
        <dbReference type="ARBA" id="ARBA00022475"/>
    </source>
</evidence>
<evidence type="ECO:0000256" key="2">
    <source>
        <dbReference type="ARBA" id="ARBA00005585"/>
    </source>
</evidence>
<feature type="region of interest" description="Disordered" evidence="8">
    <location>
        <begin position="1013"/>
        <end position="1055"/>
    </location>
</feature>
<dbReference type="InterPro" id="IPR051697">
    <property type="entry name" value="Patched_domain-protein"/>
</dbReference>
<evidence type="ECO:0000256" key="6">
    <source>
        <dbReference type="ARBA" id="ARBA00023136"/>
    </source>
</evidence>
<dbReference type="SUPFAM" id="SSF82866">
    <property type="entry name" value="Multidrug efflux transporter AcrB transmembrane domain"/>
    <property type="match status" value="2"/>
</dbReference>
<dbReference type="InterPro" id="IPR000731">
    <property type="entry name" value="SSD"/>
</dbReference>
<feature type="transmembrane region" description="Helical" evidence="9">
    <location>
        <begin position="96"/>
        <end position="114"/>
    </location>
</feature>
<evidence type="ECO:0000313" key="11">
    <source>
        <dbReference type="EMBL" id="KAK8732242.1"/>
    </source>
</evidence>
<feature type="compositionally biased region" description="Low complexity" evidence="8">
    <location>
        <begin position="1017"/>
        <end position="1031"/>
    </location>
</feature>
<evidence type="ECO:0000256" key="8">
    <source>
        <dbReference type="SAM" id="MobiDB-lite"/>
    </source>
</evidence>
<keyword evidence="6 9" id="KW-0472">Membrane</keyword>
<comment type="similarity">
    <text evidence="2">Belongs to the patched family.</text>
</comment>
<evidence type="ECO:0000256" key="5">
    <source>
        <dbReference type="ARBA" id="ARBA00022989"/>
    </source>
</evidence>
<dbReference type="AlphaFoldDB" id="A0AAW0WJE9"/>
<feature type="region of interest" description="Disordered" evidence="8">
    <location>
        <begin position="1087"/>
        <end position="1155"/>
    </location>
</feature>
<keyword evidence="5 9" id="KW-1133">Transmembrane helix</keyword>
<feature type="compositionally biased region" description="Basic and acidic residues" evidence="8">
    <location>
        <begin position="1087"/>
        <end position="1130"/>
    </location>
</feature>
<proteinExistence type="inferred from homology"/>
<keyword evidence="4 9" id="KW-0812">Transmembrane</keyword>
<dbReference type="GO" id="GO:0005886">
    <property type="term" value="C:plasma membrane"/>
    <property type="evidence" value="ECO:0007669"/>
    <property type="project" value="UniProtKB-SubCell"/>
</dbReference>
<organism evidence="11 12">
    <name type="scientific">Cherax quadricarinatus</name>
    <name type="common">Australian red claw crayfish</name>
    <dbReference type="NCBI Taxonomy" id="27406"/>
    <lineage>
        <taxon>Eukaryota</taxon>
        <taxon>Metazoa</taxon>
        <taxon>Ecdysozoa</taxon>
        <taxon>Arthropoda</taxon>
        <taxon>Crustacea</taxon>
        <taxon>Multicrustacea</taxon>
        <taxon>Malacostraca</taxon>
        <taxon>Eumalacostraca</taxon>
        <taxon>Eucarida</taxon>
        <taxon>Decapoda</taxon>
        <taxon>Pleocyemata</taxon>
        <taxon>Astacidea</taxon>
        <taxon>Parastacoidea</taxon>
        <taxon>Parastacidae</taxon>
        <taxon>Cherax</taxon>
    </lineage>
</organism>
<dbReference type="InterPro" id="IPR003392">
    <property type="entry name" value="PTHD_SSD"/>
</dbReference>
<feature type="transmembrane region" description="Helical" evidence="9">
    <location>
        <begin position="771"/>
        <end position="789"/>
    </location>
</feature>
<feature type="transmembrane region" description="Helical" evidence="9">
    <location>
        <begin position="796"/>
        <end position="818"/>
    </location>
</feature>
<evidence type="ECO:0000259" key="10">
    <source>
        <dbReference type="PROSITE" id="PS50156"/>
    </source>
</evidence>
<evidence type="ECO:0000256" key="9">
    <source>
        <dbReference type="SAM" id="Phobius"/>
    </source>
</evidence>
<dbReference type="EMBL" id="JARKIK010000057">
    <property type="protein sequence ID" value="KAK8732242.1"/>
    <property type="molecule type" value="Genomic_DNA"/>
</dbReference>
<dbReference type="PANTHER" id="PTHR10796">
    <property type="entry name" value="PATCHED-RELATED"/>
    <property type="match status" value="1"/>
</dbReference>
<dbReference type="FunFam" id="1.20.1640.10:FF:000013">
    <property type="entry name" value="PaTched Related family"/>
    <property type="match status" value="1"/>
</dbReference>
<dbReference type="GO" id="GO:0030659">
    <property type="term" value="C:cytoplasmic vesicle membrane"/>
    <property type="evidence" value="ECO:0007669"/>
    <property type="project" value="TreeGrafter"/>
</dbReference>
<feature type="transmembrane region" description="Helical" evidence="9">
    <location>
        <begin position="366"/>
        <end position="388"/>
    </location>
</feature>
<dbReference type="Gene3D" id="1.20.1640.10">
    <property type="entry name" value="Multidrug efflux transporter AcrB transmembrane domain"/>
    <property type="match status" value="2"/>
</dbReference>
<dbReference type="Proteomes" id="UP001445076">
    <property type="component" value="Unassembled WGS sequence"/>
</dbReference>
<protein>
    <recommendedName>
        <fullName evidence="10">SSD domain-containing protein</fullName>
    </recommendedName>
</protein>
<dbReference type="Pfam" id="PF02460">
    <property type="entry name" value="Patched"/>
    <property type="match status" value="1"/>
</dbReference>
<comment type="caution">
    <text evidence="11">The sequence shown here is derived from an EMBL/GenBank/DDBJ whole genome shotgun (WGS) entry which is preliminary data.</text>
</comment>
<keyword evidence="7" id="KW-0325">Glycoprotein</keyword>
<feature type="transmembrane region" description="Helical" evidence="9">
    <location>
        <begin position="557"/>
        <end position="577"/>
    </location>
</feature>
<feature type="transmembrane region" description="Helical" evidence="9">
    <location>
        <begin position="464"/>
        <end position="493"/>
    </location>
</feature>
<evidence type="ECO:0000256" key="1">
    <source>
        <dbReference type="ARBA" id="ARBA00004651"/>
    </source>
</evidence>
<feature type="region of interest" description="Disordered" evidence="8">
    <location>
        <begin position="1"/>
        <end position="27"/>
    </location>
</feature>
<name>A0AAW0WJE9_CHEQU</name>
<feature type="transmembrane region" description="Helical" evidence="9">
    <location>
        <begin position="335"/>
        <end position="354"/>
    </location>
</feature>
<feature type="transmembrane region" description="Helical" evidence="9">
    <location>
        <begin position="898"/>
        <end position="919"/>
    </location>
</feature>
<reference evidence="11 12" key="1">
    <citation type="journal article" date="2024" name="BMC Genomics">
        <title>Genome assembly of redclaw crayfish (Cherax quadricarinatus) provides insights into its immune adaptation and hypoxia tolerance.</title>
        <authorList>
            <person name="Liu Z."/>
            <person name="Zheng J."/>
            <person name="Li H."/>
            <person name="Fang K."/>
            <person name="Wang S."/>
            <person name="He J."/>
            <person name="Zhou D."/>
            <person name="Weng S."/>
            <person name="Chi M."/>
            <person name="Gu Z."/>
            <person name="He J."/>
            <person name="Li F."/>
            <person name="Wang M."/>
        </authorList>
    </citation>
    <scope>NUCLEOTIDE SEQUENCE [LARGE SCALE GENOMIC DNA]</scope>
    <source>
        <strain evidence="11">ZL_2023a</strain>
    </source>
</reference>
<evidence type="ECO:0000313" key="12">
    <source>
        <dbReference type="Proteomes" id="UP001445076"/>
    </source>
</evidence>
<feature type="compositionally biased region" description="Basic and acidic residues" evidence="8">
    <location>
        <begin position="1145"/>
        <end position="1155"/>
    </location>
</feature>
<dbReference type="PROSITE" id="PS50156">
    <property type="entry name" value="SSD"/>
    <property type="match status" value="1"/>
</dbReference>
<feature type="compositionally biased region" description="Polar residues" evidence="8">
    <location>
        <begin position="1132"/>
        <end position="1144"/>
    </location>
</feature>